<comment type="caution">
    <text evidence="3">The sequence shown here is derived from an EMBL/GenBank/DDBJ whole genome shotgun (WGS) entry which is preliminary data.</text>
</comment>
<feature type="compositionally biased region" description="Low complexity" evidence="2">
    <location>
        <begin position="136"/>
        <end position="145"/>
    </location>
</feature>
<accession>A0A433A0B3</accession>
<feature type="region of interest" description="Disordered" evidence="2">
    <location>
        <begin position="135"/>
        <end position="164"/>
    </location>
</feature>
<keyword evidence="1" id="KW-0175">Coiled coil</keyword>
<evidence type="ECO:0000313" key="3">
    <source>
        <dbReference type="EMBL" id="RUO96171.1"/>
    </source>
</evidence>
<dbReference type="Proteomes" id="UP000268093">
    <property type="component" value="Unassembled WGS sequence"/>
</dbReference>
<dbReference type="EMBL" id="RBNI01022858">
    <property type="protein sequence ID" value="RUO96171.1"/>
    <property type="molecule type" value="Genomic_DNA"/>
</dbReference>
<evidence type="ECO:0000256" key="1">
    <source>
        <dbReference type="SAM" id="Coils"/>
    </source>
</evidence>
<name>A0A433A0B3_9FUNG</name>
<dbReference type="AlphaFoldDB" id="A0A433A0B3"/>
<feature type="coiled-coil region" evidence="1">
    <location>
        <begin position="334"/>
        <end position="361"/>
    </location>
</feature>
<proteinExistence type="predicted"/>
<protein>
    <submittedName>
        <fullName evidence="3">Uncharacterized protein</fullName>
    </submittedName>
</protein>
<dbReference type="OrthoDB" id="2355260at2759"/>
<evidence type="ECO:0000313" key="4">
    <source>
        <dbReference type="Proteomes" id="UP000268093"/>
    </source>
</evidence>
<reference evidence="3 4" key="1">
    <citation type="journal article" date="2018" name="New Phytol.">
        <title>Phylogenomics of Endogonaceae and evolution of mycorrhizas within Mucoromycota.</title>
        <authorList>
            <person name="Chang Y."/>
            <person name="Desiro A."/>
            <person name="Na H."/>
            <person name="Sandor L."/>
            <person name="Lipzen A."/>
            <person name="Clum A."/>
            <person name="Barry K."/>
            <person name="Grigoriev I.V."/>
            <person name="Martin F.M."/>
            <person name="Stajich J.E."/>
            <person name="Smith M.E."/>
            <person name="Bonito G."/>
            <person name="Spatafora J.W."/>
        </authorList>
    </citation>
    <scope>NUCLEOTIDE SEQUENCE [LARGE SCALE GENOMIC DNA]</scope>
    <source>
        <strain evidence="3 4">GMNB39</strain>
    </source>
</reference>
<organism evidence="3 4">
    <name type="scientific">Jimgerdemannia flammicorona</name>
    <dbReference type="NCBI Taxonomy" id="994334"/>
    <lineage>
        <taxon>Eukaryota</taxon>
        <taxon>Fungi</taxon>
        <taxon>Fungi incertae sedis</taxon>
        <taxon>Mucoromycota</taxon>
        <taxon>Mucoromycotina</taxon>
        <taxon>Endogonomycetes</taxon>
        <taxon>Endogonales</taxon>
        <taxon>Endogonaceae</taxon>
        <taxon>Jimgerdemannia</taxon>
    </lineage>
</organism>
<gene>
    <name evidence="3" type="ORF">BC936DRAFT_142484</name>
</gene>
<keyword evidence="4" id="KW-1185">Reference proteome</keyword>
<evidence type="ECO:0000256" key="2">
    <source>
        <dbReference type="SAM" id="MobiDB-lite"/>
    </source>
</evidence>
<sequence>MQVSYTPLALLHNNSFVTIRENNPQDHQSAAQNWASFHITNLKGPIDVVTTQRYLFLHLTQSTRQPDYAFEVLQYEPFARAATIKIIFPSSFPRQSLLAHLQSPSLSPTLLSLSANGLKDWVPVDSATLPLVWPDQQPQQQQQQQAGMTALAGPSMTAPATQQEPDLDDQRVFAHLEELGVLIKSLSASIAPEKLEEMFYAIFPRRKAKITIAFASHAFSHNAFIVQLVLLLTDLDFGRIIVGSDVTVDMILNVAVGLKTMVGNLVGVAEAYKELRKFDTEFAELLIEHRDHLDFHLRHVDEMLWEFIDLIDRKQLTRLEDRLLIFTKTIERLMTLLRSIAVRLTERLKKLEDKEKDMAVASKTHFALAAFDLIAAGYRLYRRVNVSLPAKLLDLAIITTNLYCGVRALSAQQHLALAVERQEAVLREIHRLHDVLDDVHARGENCRIWSSENNGKGYEGIMRDTFSSARTDLRKVWGVFLGREEALEEERWEEAAIGDMEVGSLNASGRIDGNDKAWWSLVGLGW</sequence>